<keyword evidence="3" id="KW-1185">Reference proteome</keyword>
<feature type="region of interest" description="Disordered" evidence="1">
    <location>
        <begin position="1"/>
        <end position="61"/>
    </location>
</feature>
<sequence length="61" mass="6929">MARSRHHVGNQWSINVAKPGYKKTGPSAPVGDAPERPKSFRPRRKGPFSRYVQNVDNGRKR</sequence>
<accession>A0A8J4SZA1</accession>
<dbReference type="AlphaFoldDB" id="A0A8J4SZA1"/>
<evidence type="ECO:0000313" key="2">
    <source>
        <dbReference type="EMBL" id="KAF5879826.1"/>
    </source>
</evidence>
<evidence type="ECO:0000313" key="3">
    <source>
        <dbReference type="Proteomes" id="UP000727407"/>
    </source>
</evidence>
<comment type="caution">
    <text evidence="2">The sequence shown here is derived from an EMBL/GenBank/DDBJ whole genome shotgun (WGS) entry which is preliminary data.</text>
</comment>
<feature type="compositionally biased region" description="Polar residues" evidence="1">
    <location>
        <begin position="51"/>
        <end position="61"/>
    </location>
</feature>
<evidence type="ECO:0000256" key="1">
    <source>
        <dbReference type="SAM" id="MobiDB-lite"/>
    </source>
</evidence>
<feature type="non-terminal residue" evidence="2">
    <location>
        <position position="61"/>
    </location>
</feature>
<gene>
    <name evidence="2" type="ORF">DAT39_023672</name>
</gene>
<dbReference type="Proteomes" id="UP000727407">
    <property type="component" value="Unassembled WGS sequence"/>
</dbReference>
<protein>
    <submittedName>
        <fullName evidence="2">Uncharacterized protein</fullName>
    </submittedName>
</protein>
<organism evidence="2 3">
    <name type="scientific">Clarias magur</name>
    <name type="common">Asian catfish</name>
    <name type="synonym">Macropteronotus magur</name>
    <dbReference type="NCBI Taxonomy" id="1594786"/>
    <lineage>
        <taxon>Eukaryota</taxon>
        <taxon>Metazoa</taxon>
        <taxon>Chordata</taxon>
        <taxon>Craniata</taxon>
        <taxon>Vertebrata</taxon>
        <taxon>Euteleostomi</taxon>
        <taxon>Actinopterygii</taxon>
        <taxon>Neopterygii</taxon>
        <taxon>Teleostei</taxon>
        <taxon>Ostariophysi</taxon>
        <taxon>Siluriformes</taxon>
        <taxon>Clariidae</taxon>
        <taxon>Clarias</taxon>
    </lineage>
</organism>
<reference evidence="2" key="1">
    <citation type="submission" date="2020-07" db="EMBL/GenBank/DDBJ databases">
        <title>Clarias magur genome sequencing, assembly and annotation.</title>
        <authorList>
            <person name="Kushwaha B."/>
            <person name="Kumar R."/>
            <person name="Das P."/>
            <person name="Joshi C.G."/>
            <person name="Kumar D."/>
            <person name="Nagpure N.S."/>
            <person name="Pandey M."/>
            <person name="Agarwal S."/>
            <person name="Srivastava S."/>
            <person name="Singh M."/>
            <person name="Sahoo L."/>
            <person name="Jayasankar P."/>
            <person name="Meher P.K."/>
            <person name="Koringa P.G."/>
            <person name="Iquebal M.A."/>
            <person name="Das S.P."/>
            <person name="Bit A."/>
            <person name="Patnaik S."/>
            <person name="Patel N."/>
            <person name="Shah T.M."/>
            <person name="Hinsu A."/>
            <person name="Jena J.K."/>
        </authorList>
    </citation>
    <scope>NUCLEOTIDE SEQUENCE</scope>
    <source>
        <strain evidence="2">CIFAMagur01</strain>
        <tissue evidence="2">Testis</tissue>
    </source>
</reference>
<dbReference type="EMBL" id="QNUK01002643">
    <property type="protein sequence ID" value="KAF5879826.1"/>
    <property type="molecule type" value="Genomic_DNA"/>
</dbReference>
<proteinExistence type="predicted"/>
<name>A0A8J4SZA1_CLAMG</name>